<evidence type="ECO:0000313" key="3">
    <source>
        <dbReference type="Proteomes" id="UP000008366"/>
    </source>
</evidence>
<accession>K6WF58</accession>
<sequence length="84" mass="8791">MPQGLILIVPALLIVIGLVLLGVALSVLVSAVRTYRRGQDARSRTRPQPLSRLLLIATWSALVLLVGGLVTGAGAIIVARVLAE</sequence>
<dbReference type="RefSeq" id="WP_006594457.1">
    <property type="nucleotide sequence ID" value="NZ_BAHD01000088.1"/>
</dbReference>
<organism evidence="2 3">
    <name type="scientific">Kineosphaera limosa NBRC 100340</name>
    <dbReference type="NCBI Taxonomy" id="1184609"/>
    <lineage>
        <taxon>Bacteria</taxon>
        <taxon>Bacillati</taxon>
        <taxon>Actinomycetota</taxon>
        <taxon>Actinomycetes</taxon>
        <taxon>Micrococcales</taxon>
        <taxon>Dermatophilaceae</taxon>
        <taxon>Kineosphaera</taxon>
    </lineage>
</organism>
<gene>
    <name evidence="2" type="ORF">KILIM_088_00130</name>
</gene>
<feature type="transmembrane region" description="Helical" evidence="1">
    <location>
        <begin position="53"/>
        <end position="83"/>
    </location>
</feature>
<keyword evidence="1" id="KW-0472">Membrane</keyword>
<keyword evidence="1" id="KW-1133">Transmembrane helix</keyword>
<feature type="transmembrane region" description="Helical" evidence="1">
    <location>
        <begin position="6"/>
        <end position="32"/>
    </location>
</feature>
<name>K6WF58_9MICO</name>
<evidence type="ECO:0000313" key="2">
    <source>
        <dbReference type="EMBL" id="GAB97925.1"/>
    </source>
</evidence>
<protein>
    <submittedName>
        <fullName evidence="2">Uncharacterized protein</fullName>
    </submittedName>
</protein>
<keyword evidence="1" id="KW-0812">Transmembrane</keyword>
<proteinExistence type="predicted"/>
<evidence type="ECO:0000256" key="1">
    <source>
        <dbReference type="SAM" id="Phobius"/>
    </source>
</evidence>
<dbReference type="Proteomes" id="UP000008366">
    <property type="component" value="Unassembled WGS sequence"/>
</dbReference>
<comment type="caution">
    <text evidence="2">The sequence shown here is derived from an EMBL/GenBank/DDBJ whole genome shotgun (WGS) entry which is preliminary data.</text>
</comment>
<dbReference type="AlphaFoldDB" id="K6WF58"/>
<reference evidence="2 3" key="1">
    <citation type="submission" date="2012-08" db="EMBL/GenBank/DDBJ databases">
        <title>Whole genome shotgun sequence of Kineosphaera limosa NBRC 100340.</title>
        <authorList>
            <person name="Yoshida I."/>
            <person name="Isaki S."/>
            <person name="Hosoyama A."/>
            <person name="Tsuchikane K."/>
            <person name="Katsumata H."/>
            <person name="Ando Y."/>
            <person name="Ohji S."/>
            <person name="Hamada M."/>
            <person name="Tamura T."/>
            <person name="Yamazoe A."/>
            <person name="Yamazaki S."/>
            <person name="Fujita N."/>
        </authorList>
    </citation>
    <scope>NUCLEOTIDE SEQUENCE [LARGE SCALE GENOMIC DNA]</scope>
    <source>
        <strain evidence="2 3">NBRC 100340</strain>
    </source>
</reference>
<keyword evidence="3" id="KW-1185">Reference proteome</keyword>
<dbReference type="EMBL" id="BAHD01000088">
    <property type="protein sequence ID" value="GAB97925.1"/>
    <property type="molecule type" value="Genomic_DNA"/>
</dbReference>